<sequence>MALLESVESRIDKLQRQVDALDPLPAIAVDPEALARNWTGLPLAQRRTLLRQLVRRIDVTPGPGIPSESLIITSVDD</sequence>
<gene>
    <name evidence="1" type="ORF">OS129_01220</name>
</gene>
<dbReference type="EMBL" id="JAPMKU010000001">
    <property type="protein sequence ID" value="MCX7467503.1"/>
    <property type="molecule type" value="Genomic_DNA"/>
</dbReference>
<reference evidence="1" key="1">
    <citation type="submission" date="2022-11" db="EMBL/GenBank/DDBJ databases">
        <title>Corynebacterium sp. isolated from Penguins.</title>
        <authorList>
            <person name="Sedlar K."/>
            <person name="Svec P."/>
        </authorList>
    </citation>
    <scope>NUCLEOTIDE SEQUENCE</scope>
    <source>
        <strain evidence="1">P7374</strain>
    </source>
</reference>
<protein>
    <submittedName>
        <fullName evidence="1">Uncharacterized protein</fullName>
    </submittedName>
</protein>
<proteinExistence type="predicted"/>
<name>A0A9Q4C7F2_9CORY</name>
<dbReference type="RefSeq" id="WP_248167122.1">
    <property type="nucleotide sequence ID" value="NZ_JALNJA010000001.1"/>
</dbReference>
<dbReference type="AlphaFoldDB" id="A0A9Q4C7F2"/>
<evidence type="ECO:0000313" key="2">
    <source>
        <dbReference type="Proteomes" id="UP001071478"/>
    </source>
</evidence>
<organism evidence="1 2">
    <name type="scientific">Corynebacterium pygosceleis</name>
    <dbReference type="NCBI Taxonomy" id="2800406"/>
    <lineage>
        <taxon>Bacteria</taxon>
        <taxon>Bacillati</taxon>
        <taxon>Actinomycetota</taxon>
        <taxon>Actinomycetes</taxon>
        <taxon>Mycobacteriales</taxon>
        <taxon>Corynebacteriaceae</taxon>
        <taxon>Corynebacterium</taxon>
    </lineage>
</organism>
<comment type="caution">
    <text evidence="1">The sequence shown here is derived from an EMBL/GenBank/DDBJ whole genome shotgun (WGS) entry which is preliminary data.</text>
</comment>
<evidence type="ECO:0000313" key="1">
    <source>
        <dbReference type="EMBL" id="MCX7467503.1"/>
    </source>
</evidence>
<dbReference type="Proteomes" id="UP001071478">
    <property type="component" value="Unassembled WGS sequence"/>
</dbReference>
<accession>A0A9Q4C7F2</accession>